<sequence>MLPFQLRLMLVQKNVRGQKAAELLALEITKELENTTSFQHNKHDLVGRIGGVVELLELTRTSYTCLVCNKTFVSSFSSFDIQILGSNFTCLGMKLYTQVGEPISM</sequence>
<proteinExistence type="predicted"/>
<accession>A0A118JSF7</accession>
<reference evidence="1 2" key="1">
    <citation type="journal article" date="2016" name="Sci. Rep.">
        <title>The genome sequence of the outbreeding globe artichoke constructed de novo incorporating a phase-aware low-pass sequencing strategy of F1 progeny.</title>
        <authorList>
            <person name="Scaglione D."/>
            <person name="Reyes-Chin-Wo S."/>
            <person name="Acquadro A."/>
            <person name="Froenicke L."/>
            <person name="Portis E."/>
            <person name="Beitel C."/>
            <person name="Tirone M."/>
            <person name="Mauro R."/>
            <person name="Lo Monaco A."/>
            <person name="Mauromicale G."/>
            <person name="Faccioli P."/>
            <person name="Cattivelli L."/>
            <person name="Rieseberg L."/>
            <person name="Michelmore R."/>
            <person name="Lanteri S."/>
        </authorList>
    </citation>
    <scope>NUCLEOTIDE SEQUENCE [LARGE SCALE GENOMIC DNA]</scope>
    <source>
        <strain evidence="1">2C</strain>
    </source>
</reference>
<dbReference type="Gramene" id="KVH88601">
    <property type="protein sequence ID" value="KVH88601"/>
    <property type="gene ID" value="Ccrd_026327"/>
</dbReference>
<comment type="caution">
    <text evidence="1">The sequence shown here is derived from an EMBL/GenBank/DDBJ whole genome shotgun (WGS) entry which is preliminary data.</text>
</comment>
<dbReference type="Proteomes" id="UP000243975">
    <property type="component" value="Unassembled WGS sequence"/>
</dbReference>
<keyword evidence="2" id="KW-1185">Reference proteome</keyword>
<evidence type="ECO:0000313" key="1">
    <source>
        <dbReference type="EMBL" id="KVH88601.1"/>
    </source>
</evidence>
<protein>
    <submittedName>
        <fullName evidence="1">Uncharacterized protein</fullName>
    </submittedName>
</protein>
<dbReference type="AlphaFoldDB" id="A0A118JSF7"/>
<evidence type="ECO:0000313" key="2">
    <source>
        <dbReference type="Proteomes" id="UP000243975"/>
    </source>
</evidence>
<gene>
    <name evidence="1" type="ORF">Ccrd_026327</name>
</gene>
<organism evidence="1 2">
    <name type="scientific">Cynara cardunculus var. scolymus</name>
    <name type="common">Globe artichoke</name>
    <name type="synonym">Cynara scolymus</name>
    <dbReference type="NCBI Taxonomy" id="59895"/>
    <lineage>
        <taxon>Eukaryota</taxon>
        <taxon>Viridiplantae</taxon>
        <taxon>Streptophyta</taxon>
        <taxon>Embryophyta</taxon>
        <taxon>Tracheophyta</taxon>
        <taxon>Spermatophyta</taxon>
        <taxon>Magnoliopsida</taxon>
        <taxon>eudicotyledons</taxon>
        <taxon>Gunneridae</taxon>
        <taxon>Pentapetalae</taxon>
        <taxon>asterids</taxon>
        <taxon>campanulids</taxon>
        <taxon>Asterales</taxon>
        <taxon>Asteraceae</taxon>
        <taxon>Carduoideae</taxon>
        <taxon>Cardueae</taxon>
        <taxon>Carduinae</taxon>
        <taxon>Cynara</taxon>
    </lineage>
</organism>
<dbReference type="EMBL" id="LEKV01005362">
    <property type="protein sequence ID" value="KVH88601.1"/>
    <property type="molecule type" value="Genomic_DNA"/>
</dbReference>
<name>A0A118JSF7_CYNCS</name>